<feature type="chain" id="PRO_5005329403" evidence="3">
    <location>
        <begin position="20"/>
        <end position="322"/>
    </location>
</feature>
<reference evidence="5" key="2">
    <citation type="submission" date="2015-08" db="UniProtKB">
        <authorList>
            <consortium name="WormBaseParasite"/>
        </authorList>
    </citation>
    <scope>IDENTIFICATION</scope>
</reference>
<feature type="signal peptide" evidence="3">
    <location>
        <begin position="1"/>
        <end position="19"/>
    </location>
</feature>
<dbReference type="SUPFAM" id="SSF82895">
    <property type="entry name" value="TSP-1 type 1 repeat"/>
    <property type="match status" value="4"/>
</dbReference>
<sequence length="322" mass="34827">MFHFNLLLFVILLVPYIDNTPIGQGVVPTQLGCNVCGQPQQQNPTGQWSNWGEWSLCQSYSGNYGQVRTRQCMGSGCDGGNEEARHCTPNNGGGCNVCGGSTGSWSSWSEWGLCEETNQGYVKKRTRQCLSGSCQGNNEEIENCIQYDEPQQPTWENWSSWTQCSVSCGGGVQTRTRQCNTQCGVCQCSGSSQEIRQCNTQTCCNFNEWQEWTTCSNQCGTGQRNRIRLCSCGNCQGESYQQQTCSSHTNCPSQNNPPTCSACQTSVTKSPVTCPTCGPLVNQTPSPCTTCNTPPKQPTTCTTCSTSSNNNGGVITVGGLIG</sequence>
<dbReference type="SMART" id="SM00209">
    <property type="entry name" value="TSP1"/>
    <property type="match status" value="4"/>
</dbReference>
<organism evidence="4 5">
    <name type="scientific">Strongyloides venezuelensis</name>
    <name type="common">Threadworm</name>
    <dbReference type="NCBI Taxonomy" id="75913"/>
    <lineage>
        <taxon>Eukaryota</taxon>
        <taxon>Metazoa</taxon>
        <taxon>Ecdysozoa</taxon>
        <taxon>Nematoda</taxon>
        <taxon>Chromadorea</taxon>
        <taxon>Rhabditida</taxon>
        <taxon>Tylenchina</taxon>
        <taxon>Panagrolaimomorpha</taxon>
        <taxon>Strongyloidoidea</taxon>
        <taxon>Strongyloididae</taxon>
        <taxon>Strongyloides</taxon>
    </lineage>
</organism>
<dbReference type="Proteomes" id="UP000035680">
    <property type="component" value="Unassembled WGS sequence"/>
</dbReference>
<dbReference type="InterPro" id="IPR000884">
    <property type="entry name" value="TSP1_rpt"/>
</dbReference>
<reference evidence="4" key="1">
    <citation type="submission" date="2014-07" db="EMBL/GenBank/DDBJ databases">
        <authorList>
            <person name="Martin A.A"/>
            <person name="De Silva N."/>
        </authorList>
    </citation>
    <scope>NUCLEOTIDE SEQUENCE</scope>
</reference>
<dbReference type="InterPro" id="IPR036383">
    <property type="entry name" value="TSP1_rpt_sf"/>
</dbReference>
<name>A0A0K0FAI2_STRVS</name>
<evidence type="ECO:0000256" key="2">
    <source>
        <dbReference type="ARBA" id="ARBA00023157"/>
    </source>
</evidence>
<evidence type="ECO:0000256" key="1">
    <source>
        <dbReference type="ARBA" id="ARBA00022737"/>
    </source>
</evidence>
<dbReference type="STRING" id="75913.A0A0K0FAI2"/>
<dbReference type="PROSITE" id="PS50092">
    <property type="entry name" value="TSP1"/>
    <property type="match status" value="4"/>
</dbReference>
<dbReference type="PANTHER" id="PTHR22906:SF48">
    <property type="entry name" value="THROMBOSPONDIN TYPE 1 DOMAIN PROTEIN"/>
    <property type="match status" value="1"/>
</dbReference>
<protein>
    <submittedName>
        <fullName evidence="5">Properdin (inferred by orthology to a human protein)</fullName>
    </submittedName>
</protein>
<dbReference type="Gene3D" id="2.20.100.10">
    <property type="entry name" value="Thrombospondin type-1 (TSP1) repeat"/>
    <property type="match status" value="4"/>
</dbReference>
<keyword evidence="4" id="KW-1185">Reference proteome</keyword>
<dbReference type="AlphaFoldDB" id="A0A0K0FAI2"/>
<dbReference type="InterPro" id="IPR052065">
    <property type="entry name" value="Compl_asym_regulator"/>
</dbReference>
<evidence type="ECO:0000256" key="3">
    <source>
        <dbReference type="SAM" id="SignalP"/>
    </source>
</evidence>
<keyword evidence="3" id="KW-0732">Signal</keyword>
<keyword evidence="1" id="KW-0677">Repeat</keyword>
<keyword evidence="2" id="KW-1015">Disulfide bond</keyword>
<evidence type="ECO:0000313" key="4">
    <source>
        <dbReference type="Proteomes" id="UP000035680"/>
    </source>
</evidence>
<proteinExistence type="predicted"/>
<accession>A0A0K0FAI2</accession>
<dbReference type="WBParaSite" id="SVE_0583700.1">
    <property type="protein sequence ID" value="SVE_0583700.1"/>
    <property type="gene ID" value="SVE_0583700"/>
</dbReference>
<dbReference type="PANTHER" id="PTHR22906">
    <property type="entry name" value="PROPERDIN"/>
    <property type="match status" value="1"/>
</dbReference>
<dbReference type="Pfam" id="PF00090">
    <property type="entry name" value="TSP_1"/>
    <property type="match status" value="2"/>
</dbReference>
<evidence type="ECO:0000313" key="5">
    <source>
        <dbReference type="WBParaSite" id="SVE_0583700.1"/>
    </source>
</evidence>
<dbReference type="PRINTS" id="PR01705">
    <property type="entry name" value="TSP1REPEAT"/>
</dbReference>